<accession>A0A645F062</accession>
<reference evidence="1" key="1">
    <citation type="submission" date="2019-08" db="EMBL/GenBank/DDBJ databases">
        <authorList>
            <person name="Kucharzyk K."/>
            <person name="Murdoch R.W."/>
            <person name="Higgins S."/>
            <person name="Loffler F."/>
        </authorList>
    </citation>
    <scope>NUCLEOTIDE SEQUENCE</scope>
</reference>
<comment type="caution">
    <text evidence="1">The sequence shown here is derived from an EMBL/GenBank/DDBJ whole genome shotgun (WGS) entry which is preliminary data.</text>
</comment>
<sequence length="63" mass="6991">MHILQGTQPEIVLTDFPYKKITKATLLKDGSPVKFSFKKKVLTLPAIAPTAEDPDQVIVLEVK</sequence>
<protein>
    <submittedName>
        <fullName evidence="1">Uncharacterized protein</fullName>
    </submittedName>
</protein>
<organism evidence="1">
    <name type="scientific">bioreactor metagenome</name>
    <dbReference type="NCBI Taxonomy" id="1076179"/>
    <lineage>
        <taxon>unclassified sequences</taxon>
        <taxon>metagenomes</taxon>
        <taxon>ecological metagenomes</taxon>
    </lineage>
</organism>
<name>A0A645F062_9ZZZZ</name>
<evidence type="ECO:0000313" key="1">
    <source>
        <dbReference type="EMBL" id="MPN07671.1"/>
    </source>
</evidence>
<gene>
    <name evidence="1" type="ORF">SDC9_154942</name>
</gene>
<dbReference type="AlphaFoldDB" id="A0A645F062"/>
<dbReference type="EMBL" id="VSSQ01053669">
    <property type="protein sequence ID" value="MPN07671.1"/>
    <property type="molecule type" value="Genomic_DNA"/>
</dbReference>
<proteinExistence type="predicted"/>